<dbReference type="RefSeq" id="WP_184033793.1">
    <property type="nucleotide sequence ID" value="NZ_BAABAR010000007.1"/>
</dbReference>
<evidence type="ECO:0000313" key="1">
    <source>
        <dbReference type="EMBL" id="MBB5725055.1"/>
    </source>
</evidence>
<keyword evidence="2" id="KW-1185">Reference proteome</keyword>
<dbReference type="EMBL" id="JACIJN010000002">
    <property type="protein sequence ID" value="MBB5725055.1"/>
    <property type="molecule type" value="Genomic_DNA"/>
</dbReference>
<protein>
    <submittedName>
        <fullName evidence="1">Uncharacterized protein</fullName>
    </submittedName>
</protein>
<gene>
    <name evidence="1" type="ORF">FHS97_000963</name>
</gene>
<dbReference type="Proteomes" id="UP000560131">
    <property type="component" value="Unassembled WGS sequence"/>
</dbReference>
<evidence type="ECO:0000313" key="2">
    <source>
        <dbReference type="Proteomes" id="UP000560131"/>
    </source>
</evidence>
<proteinExistence type="predicted"/>
<reference evidence="1 2" key="1">
    <citation type="submission" date="2020-08" db="EMBL/GenBank/DDBJ databases">
        <title>Genomic Encyclopedia of Type Strains, Phase IV (KMG-IV): sequencing the most valuable type-strain genomes for metagenomic binning, comparative biology and taxonomic classification.</title>
        <authorList>
            <person name="Goeker M."/>
        </authorList>
    </citation>
    <scope>NUCLEOTIDE SEQUENCE [LARGE SCALE GENOMIC DNA]</scope>
    <source>
        <strain evidence="1 2">DSM 101535</strain>
    </source>
</reference>
<comment type="caution">
    <text evidence="1">The sequence shown here is derived from an EMBL/GenBank/DDBJ whole genome shotgun (WGS) entry which is preliminary data.</text>
</comment>
<accession>A0ABR6N2P2</accession>
<sequence>MIELPEWAVPNAATPALVDAGGVMRSPLNTAALRVNRLGSHYLAALAFPPFEPEQGRIVVSRLIRAQRLGLRVPYPLFVDQGQPGAPLVDGAGQSGLSLTLRGLSPGYTAREGYWLSIVDPTGQHYLHNVAGDAVADADGRMILSLSEMLRVPFENGAAVHLAAPMIEGLVDGDKRAWNLAVNRTTSIEFTVEETR</sequence>
<name>A0ABR6N2P2_9SPHN</name>
<organism evidence="1 2">
    <name type="scientific">Sphingomonas endophytica</name>
    <dbReference type="NCBI Taxonomy" id="869719"/>
    <lineage>
        <taxon>Bacteria</taxon>
        <taxon>Pseudomonadati</taxon>
        <taxon>Pseudomonadota</taxon>
        <taxon>Alphaproteobacteria</taxon>
        <taxon>Sphingomonadales</taxon>
        <taxon>Sphingomonadaceae</taxon>
        <taxon>Sphingomonas</taxon>
    </lineage>
</organism>